<feature type="domain" description="OmpR/PhoB-type" evidence="8">
    <location>
        <begin position="1"/>
        <end position="93"/>
    </location>
</feature>
<dbReference type="Proteomes" id="UP000316639">
    <property type="component" value="Unassembled WGS sequence"/>
</dbReference>
<dbReference type="InterPro" id="IPR027417">
    <property type="entry name" value="P-loop_NTPase"/>
</dbReference>
<dbReference type="OrthoDB" id="3275754at2"/>
<dbReference type="PROSITE" id="PS50005">
    <property type="entry name" value="TPR"/>
    <property type="match status" value="2"/>
</dbReference>
<dbReference type="GO" id="GO:0043531">
    <property type="term" value="F:ADP binding"/>
    <property type="evidence" value="ECO:0007669"/>
    <property type="project" value="InterPro"/>
</dbReference>
<keyword evidence="5" id="KW-0802">TPR repeat</keyword>
<dbReference type="SMART" id="SM00862">
    <property type="entry name" value="Trans_reg_C"/>
    <property type="match status" value="1"/>
</dbReference>
<dbReference type="GO" id="GO:0000160">
    <property type="term" value="P:phosphorelay signal transduction system"/>
    <property type="evidence" value="ECO:0007669"/>
    <property type="project" value="InterPro"/>
</dbReference>
<evidence type="ECO:0000256" key="5">
    <source>
        <dbReference type="PROSITE-ProRule" id="PRU00339"/>
    </source>
</evidence>
<dbReference type="SUPFAM" id="SSF52540">
    <property type="entry name" value="P-loop containing nucleoside triphosphate hydrolases"/>
    <property type="match status" value="1"/>
</dbReference>
<dbReference type="PRINTS" id="PR00364">
    <property type="entry name" value="DISEASERSIST"/>
</dbReference>
<comment type="similarity">
    <text evidence="1">Belongs to the AfsR/DnrI/RedD regulatory family.</text>
</comment>
<dbReference type="Pfam" id="PF13424">
    <property type="entry name" value="TPR_12"/>
    <property type="match status" value="2"/>
</dbReference>
<evidence type="ECO:0000313" key="9">
    <source>
        <dbReference type="EMBL" id="TWP54026.1"/>
    </source>
</evidence>
<keyword evidence="2" id="KW-0805">Transcription regulation</keyword>
<dbReference type="GO" id="GO:0003677">
    <property type="term" value="F:DNA binding"/>
    <property type="evidence" value="ECO:0007669"/>
    <property type="project" value="UniProtKB-UniRule"/>
</dbReference>
<evidence type="ECO:0000259" key="8">
    <source>
        <dbReference type="PROSITE" id="PS51755"/>
    </source>
</evidence>
<evidence type="ECO:0000256" key="2">
    <source>
        <dbReference type="ARBA" id="ARBA00023015"/>
    </source>
</evidence>
<accession>A0A563F213</accession>
<keyword evidence="4" id="KW-0804">Transcription</keyword>
<evidence type="ECO:0000256" key="7">
    <source>
        <dbReference type="SAM" id="MobiDB-lite"/>
    </source>
</evidence>
<gene>
    <name evidence="9" type="ORF">FKR81_00175</name>
</gene>
<dbReference type="InterPro" id="IPR019734">
    <property type="entry name" value="TPR_rpt"/>
</dbReference>
<dbReference type="Pfam" id="PF00486">
    <property type="entry name" value="Trans_reg_C"/>
    <property type="match status" value="1"/>
</dbReference>
<feature type="repeat" description="TPR" evidence="5">
    <location>
        <begin position="714"/>
        <end position="747"/>
    </location>
</feature>
<evidence type="ECO:0000256" key="4">
    <source>
        <dbReference type="ARBA" id="ARBA00023163"/>
    </source>
</evidence>
<dbReference type="Pfam" id="PF03704">
    <property type="entry name" value="BTAD"/>
    <property type="match status" value="1"/>
</dbReference>
<dbReference type="SMART" id="SM01043">
    <property type="entry name" value="BTAD"/>
    <property type="match status" value="1"/>
</dbReference>
<dbReference type="InterPro" id="IPR016032">
    <property type="entry name" value="Sig_transdc_resp-reg_C-effctor"/>
</dbReference>
<dbReference type="InterPro" id="IPR011990">
    <property type="entry name" value="TPR-like_helical_dom_sf"/>
</dbReference>
<dbReference type="GO" id="GO:0006355">
    <property type="term" value="P:regulation of DNA-templated transcription"/>
    <property type="evidence" value="ECO:0007669"/>
    <property type="project" value="InterPro"/>
</dbReference>
<keyword evidence="3 6" id="KW-0238">DNA-binding</keyword>
<dbReference type="Gene3D" id="1.25.40.10">
    <property type="entry name" value="Tetratricopeptide repeat domain"/>
    <property type="match status" value="2"/>
</dbReference>
<dbReference type="EMBL" id="VOBR01000001">
    <property type="protein sequence ID" value="TWP54026.1"/>
    <property type="molecule type" value="Genomic_DNA"/>
</dbReference>
<sequence length="940" mass="103522">MAVELRVLGDVEARIESRRIEVGHARQRCVLAVLVVEANRVVTVDQLLDRVWSQDLPHRGRQVLRTYLSRLRLLLAPGGIGIERRPNGYLLRADPDIVDMHQFHRLVAQARATDDEHALGLFEQASALWRGEPFAGLDTPWLASVRAGLERERVASQLDHIDVALRCGQHTRLFPALSTLADQNPLDERVAGQLMLALYRIGRRADALAHYQRTRQHLVEELGTDPAPELQQLHQRILTAELSLMPVATTRVSAGAGSAVVPRQLPAAPSVFTGREGHLAMLTSILDYNGTVMISAIGGAGGIGKTWLALTWAHRHLDQFPDGQLFVDLRGFSPDSEPMAPAAAVRGFLDALGVEPGRVPVDPQAQTGLLRSLVAHKRMLIVLDNAANSEQVVPLLPGGDSCTVVVTSRRTLTDLITRHNAHHLTLDTLTDDDARALLTRRLGTARVAAEPEAVGELIGSCCGFPLALGIIAGRAHAHPRAPLAEFAAELRDVGVSALEDDDPAAGLPTALSWSYRALPAQQQVAFGLLGIAPGPDIGLPAASSLTGLPPAQTGKVLRGLEEASLLARDPCGRYSMHDLIRHYASDTAHKWLPDHVRGAALRRVVDFYLHTARTADRHLNPNRPAPRFDLPGPDCHPHPLPDDTAALAWFDAEHSCLLATQHTATIHEWHQAVWQLAWTLGVFHTRRGHRRDRLAVWQAGLAAAERLHDPNTHILASRFLGNAYAELGRREEAISHLRRALALARQHHNHTDQADIHRMLAQAWGQWGDDRQALEHTAHALSIYRTLGNPVWEAWTLNEMGWYAARLGDHDQARGHCEAALTLFRRHPDPTGEAATWDSLGYIAYHAAHHETAIDHYQRAVSLYRDLGHTYEVAKTLDGLGHPHAALGQHDQAHAVWREALELYRSQGRDENAARLQRQLDDLEVHDDGDQPHPSAESAK</sequence>
<dbReference type="SMART" id="SM00028">
    <property type="entry name" value="TPR"/>
    <property type="match status" value="5"/>
</dbReference>
<feature type="DNA-binding region" description="OmpR/PhoB-type" evidence="6">
    <location>
        <begin position="1"/>
        <end position="93"/>
    </location>
</feature>
<dbReference type="PANTHER" id="PTHR35807:SF1">
    <property type="entry name" value="TRANSCRIPTIONAL REGULATOR REDD"/>
    <property type="match status" value="1"/>
</dbReference>
<dbReference type="Gene3D" id="1.10.10.10">
    <property type="entry name" value="Winged helix-like DNA-binding domain superfamily/Winged helix DNA-binding domain"/>
    <property type="match status" value="1"/>
</dbReference>
<evidence type="ECO:0000256" key="6">
    <source>
        <dbReference type="PROSITE-ProRule" id="PRU01091"/>
    </source>
</evidence>
<evidence type="ECO:0000256" key="1">
    <source>
        <dbReference type="ARBA" id="ARBA00005820"/>
    </source>
</evidence>
<evidence type="ECO:0000313" key="10">
    <source>
        <dbReference type="Proteomes" id="UP000316639"/>
    </source>
</evidence>
<keyword evidence="10" id="KW-1185">Reference proteome</keyword>
<dbReference type="InterPro" id="IPR036388">
    <property type="entry name" value="WH-like_DNA-bd_sf"/>
</dbReference>
<comment type="caution">
    <text evidence="9">The sequence shown here is derived from an EMBL/GenBank/DDBJ whole genome shotgun (WGS) entry which is preliminary data.</text>
</comment>
<dbReference type="SUPFAM" id="SSF46894">
    <property type="entry name" value="C-terminal effector domain of the bipartite response regulators"/>
    <property type="match status" value="1"/>
</dbReference>
<dbReference type="InterPro" id="IPR001867">
    <property type="entry name" value="OmpR/PhoB-type_DNA-bd"/>
</dbReference>
<dbReference type="InterPro" id="IPR051677">
    <property type="entry name" value="AfsR-DnrI-RedD_regulator"/>
</dbReference>
<reference evidence="9 10" key="1">
    <citation type="submission" date="2019-07" db="EMBL/GenBank/DDBJ databases">
        <title>Lentzea xizangensis sp. nov., isolated from Qinghai-Tibetan Plateau Soils.</title>
        <authorList>
            <person name="Huang J."/>
        </authorList>
    </citation>
    <scope>NUCLEOTIDE SEQUENCE [LARGE SCALE GENOMIC DNA]</scope>
    <source>
        <strain evidence="9 10">FXJ1.1311</strain>
    </source>
</reference>
<dbReference type="PANTHER" id="PTHR35807">
    <property type="entry name" value="TRANSCRIPTIONAL REGULATOR REDD-RELATED"/>
    <property type="match status" value="1"/>
</dbReference>
<organism evidence="9 10">
    <name type="scientific">Lentzea tibetensis</name>
    <dbReference type="NCBI Taxonomy" id="2591470"/>
    <lineage>
        <taxon>Bacteria</taxon>
        <taxon>Bacillati</taxon>
        <taxon>Actinomycetota</taxon>
        <taxon>Actinomycetes</taxon>
        <taxon>Pseudonocardiales</taxon>
        <taxon>Pseudonocardiaceae</taxon>
        <taxon>Lentzea</taxon>
    </lineage>
</organism>
<dbReference type="CDD" id="cd15831">
    <property type="entry name" value="BTAD"/>
    <property type="match status" value="1"/>
</dbReference>
<evidence type="ECO:0000256" key="3">
    <source>
        <dbReference type="ARBA" id="ARBA00023125"/>
    </source>
</evidence>
<feature type="compositionally biased region" description="Basic and acidic residues" evidence="7">
    <location>
        <begin position="916"/>
        <end position="931"/>
    </location>
</feature>
<dbReference type="RefSeq" id="WP_146348809.1">
    <property type="nucleotide sequence ID" value="NZ_VOBR01000001.1"/>
</dbReference>
<dbReference type="AlphaFoldDB" id="A0A563F213"/>
<dbReference type="PROSITE" id="PS51755">
    <property type="entry name" value="OMPR_PHOB"/>
    <property type="match status" value="1"/>
</dbReference>
<dbReference type="SUPFAM" id="SSF48452">
    <property type="entry name" value="TPR-like"/>
    <property type="match status" value="2"/>
</dbReference>
<feature type="repeat" description="TPR" evidence="5">
    <location>
        <begin position="834"/>
        <end position="867"/>
    </location>
</feature>
<protein>
    <submittedName>
        <fullName evidence="9">Tetratricopeptide repeat protein</fullName>
    </submittedName>
</protein>
<proteinExistence type="inferred from homology"/>
<dbReference type="InterPro" id="IPR005158">
    <property type="entry name" value="BTAD"/>
</dbReference>
<feature type="region of interest" description="Disordered" evidence="7">
    <location>
        <begin position="916"/>
        <end position="940"/>
    </location>
</feature>
<dbReference type="Gene3D" id="3.40.50.300">
    <property type="entry name" value="P-loop containing nucleotide triphosphate hydrolases"/>
    <property type="match status" value="1"/>
</dbReference>
<name>A0A563F213_9PSEU</name>